<keyword evidence="1 7" id="KW-0645">Protease</keyword>
<protein>
    <submittedName>
        <fullName evidence="7">Putative metalloprotease</fullName>
    </submittedName>
</protein>
<feature type="binding site" evidence="5">
    <location>
        <position position="168"/>
    </location>
    <ligand>
        <name>Zn(2+)</name>
        <dbReference type="ChEBI" id="CHEBI:29105"/>
        <note>catalytic</note>
    </ligand>
</feature>
<dbReference type="PROSITE" id="PS50215">
    <property type="entry name" value="ADAM_MEPRO"/>
    <property type="match status" value="1"/>
</dbReference>
<dbReference type="GO" id="GO:0004222">
    <property type="term" value="F:metalloendopeptidase activity"/>
    <property type="evidence" value="ECO:0007669"/>
    <property type="project" value="InterPro"/>
</dbReference>
<dbReference type="GO" id="GO:0006509">
    <property type="term" value="P:membrane protein ectodomain proteolysis"/>
    <property type="evidence" value="ECO:0007669"/>
    <property type="project" value="TreeGrafter"/>
</dbReference>
<feature type="binding site" evidence="5">
    <location>
        <position position="164"/>
    </location>
    <ligand>
        <name>Zn(2+)</name>
        <dbReference type="ChEBI" id="CHEBI:29105"/>
        <note>catalytic</note>
    </ligand>
</feature>
<sequence length="346" mass="38317">MERFVDPLIITPEVHLLIDSALASKFNGTESIAKYYAIFAAFVNLKFKTLEEWLDVQLVITKITIFSNRTEPFIKKPPRNESVITTDSLGNLSTYIQNKIQFTEDDIVVLLTGLNIASYNSTTDEVKSEGILGYAYVGGACRSSKVGMVEDEANMFTGTHTFVHEVGHLLGMSHDGDGPPDSVTNSPGASYCDASHGYIMAPSHYVNSTHIFSVCSADQLEAFYMDPSIKCLNNTPPRHSNNLTVNDIKEKAVSPQKFCELEHPGTNITHMEHYNDGNMDYDLMRCDIICLNQDTHTLTLHDAPDNTLCLKGNTSLICINKDCVYIPTDLKTFTTNPELATESPSP</sequence>
<accession>A0A0K8R7G1</accession>
<dbReference type="InterPro" id="IPR024079">
    <property type="entry name" value="MetalloPept_cat_dom_sf"/>
</dbReference>
<dbReference type="PANTHER" id="PTHR11905">
    <property type="entry name" value="ADAM A DISINTEGRIN AND METALLOPROTEASE DOMAIN"/>
    <property type="match status" value="1"/>
</dbReference>
<feature type="binding site" evidence="5">
    <location>
        <position position="174"/>
    </location>
    <ligand>
        <name>Zn(2+)</name>
        <dbReference type="ChEBI" id="CHEBI:29105"/>
        <note>catalytic</note>
    </ligand>
</feature>
<dbReference type="EMBL" id="GADI01007389">
    <property type="protein sequence ID" value="JAA66419.1"/>
    <property type="molecule type" value="mRNA"/>
</dbReference>
<reference evidence="7" key="1">
    <citation type="submission" date="2012-12" db="EMBL/GenBank/DDBJ databases">
        <title>Identification and characterization of a phenylalanine ammonia-lyase gene family in Isatis indigotica Fort.</title>
        <authorList>
            <person name="Liu Q."/>
            <person name="Chen J."/>
            <person name="Zhou X."/>
            <person name="Di P."/>
            <person name="Xiao Y."/>
            <person name="Xuan H."/>
            <person name="Zhang L."/>
            <person name="Chen W."/>
        </authorList>
    </citation>
    <scope>NUCLEOTIDE SEQUENCE</scope>
    <source>
        <tissue evidence="7">Salivary gland</tissue>
    </source>
</reference>
<evidence type="ECO:0000256" key="2">
    <source>
        <dbReference type="ARBA" id="ARBA00022801"/>
    </source>
</evidence>
<keyword evidence="2" id="KW-0378">Hydrolase</keyword>
<dbReference type="PANTHER" id="PTHR11905:SF159">
    <property type="entry name" value="ADAM METALLOPROTEASE"/>
    <property type="match status" value="1"/>
</dbReference>
<keyword evidence="3 5" id="KW-0862">Zinc</keyword>
<keyword evidence="5" id="KW-0479">Metal-binding</keyword>
<feature type="domain" description="Peptidase M12B" evidence="6">
    <location>
        <begin position="10"/>
        <end position="236"/>
    </location>
</feature>
<organism evidence="7">
    <name type="scientific">Ixodes ricinus</name>
    <name type="common">Common tick</name>
    <name type="synonym">Acarus ricinus</name>
    <dbReference type="NCBI Taxonomy" id="34613"/>
    <lineage>
        <taxon>Eukaryota</taxon>
        <taxon>Metazoa</taxon>
        <taxon>Ecdysozoa</taxon>
        <taxon>Arthropoda</taxon>
        <taxon>Chelicerata</taxon>
        <taxon>Arachnida</taxon>
        <taxon>Acari</taxon>
        <taxon>Parasitiformes</taxon>
        <taxon>Ixodida</taxon>
        <taxon>Ixodoidea</taxon>
        <taxon>Ixodidae</taxon>
        <taxon>Ixodinae</taxon>
        <taxon>Ixodes</taxon>
    </lineage>
</organism>
<evidence type="ECO:0000256" key="3">
    <source>
        <dbReference type="ARBA" id="ARBA00022833"/>
    </source>
</evidence>
<keyword evidence="4 7" id="KW-0482">Metalloprotease</keyword>
<name>A0A0K8R7G1_IXORI</name>
<evidence type="ECO:0000256" key="5">
    <source>
        <dbReference type="PROSITE-ProRule" id="PRU00276"/>
    </source>
</evidence>
<dbReference type="Gene3D" id="3.40.390.10">
    <property type="entry name" value="Collagenase (Catalytic Domain)"/>
    <property type="match status" value="1"/>
</dbReference>
<dbReference type="GO" id="GO:0046872">
    <property type="term" value="F:metal ion binding"/>
    <property type="evidence" value="ECO:0007669"/>
    <property type="project" value="UniProtKB-KW"/>
</dbReference>
<comment type="caution">
    <text evidence="5">Lacks conserved residue(s) required for the propagation of feature annotation.</text>
</comment>
<evidence type="ECO:0000256" key="1">
    <source>
        <dbReference type="ARBA" id="ARBA00022670"/>
    </source>
</evidence>
<dbReference type="Pfam" id="PF13688">
    <property type="entry name" value="Reprolysin_5"/>
    <property type="match status" value="1"/>
</dbReference>
<dbReference type="SUPFAM" id="SSF55486">
    <property type="entry name" value="Metalloproteases ('zincins'), catalytic domain"/>
    <property type="match status" value="1"/>
</dbReference>
<dbReference type="AlphaFoldDB" id="A0A0K8R7G1"/>
<dbReference type="InterPro" id="IPR001590">
    <property type="entry name" value="Peptidase_M12B"/>
</dbReference>
<evidence type="ECO:0000259" key="6">
    <source>
        <dbReference type="PROSITE" id="PS50215"/>
    </source>
</evidence>
<proteinExistence type="evidence at transcript level"/>
<feature type="active site" evidence="5">
    <location>
        <position position="165"/>
    </location>
</feature>
<evidence type="ECO:0000313" key="7">
    <source>
        <dbReference type="EMBL" id="JAA66419.1"/>
    </source>
</evidence>
<evidence type="ECO:0000256" key="4">
    <source>
        <dbReference type="ARBA" id="ARBA00023049"/>
    </source>
</evidence>